<dbReference type="OMA" id="GDWTKRN"/>
<dbReference type="GO" id="GO:0005737">
    <property type="term" value="C:cytoplasm"/>
    <property type="evidence" value="ECO:0007669"/>
    <property type="project" value="TreeGrafter"/>
</dbReference>
<dbReference type="InterPro" id="IPR029055">
    <property type="entry name" value="Ntn_hydrolases_N"/>
</dbReference>
<dbReference type="InParanoid" id="L2GJB9"/>
<evidence type="ECO:0000256" key="2">
    <source>
        <dbReference type="ARBA" id="ARBA00022670"/>
    </source>
</evidence>
<keyword evidence="2" id="KW-0645">Protease</keyword>
<keyword evidence="5" id="KW-1185">Reference proteome</keyword>
<sequence>MAISIGLKTNTHLLICSETILTSSGIIKIKEDDEYTANISGSLVCITGEQGDSFRTVSLLEQYSKLLSMKYKEKIGPELLARLLSSEIYESLRSRPLEVQGIVGGRSEDNTLKLFGIDKYGAVHEDNFVVTGYGLYFLFGIYDMMYKKDMSEEEALSLIRNCLKTLKERLVLETDKWKLDVIGPEGARSELVDLSK</sequence>
<dbReference type="STRING" id="993615.L2GJB9"/>
<gene>
    <name evidence="4" type="ORF">VICG_01991</name>
</gene>
<reference evidence="5" key="1">
    <citation type="submission" date="2011-05" db="EMBL/GenBank/DDBJ databases">
        <title>The genome sequence of Vittaforma corneae strain ATCC 50505.</title>
        <authorList>
            <consortium name="The Broad Institute Genome Sequencing Platform"/>
            <person name="Cuomo C."/>
            <person name="Didier E."/>
            <person name="Bowers L."/>
            <person name="Young S.K."/>
            <person name="Zeng Q."/>
            <person name="Gargeya S."/>
            <person name="Fitzgerald M."/>
            <person name="Haas B."/>
            <person name="Abouelleil A."/>
            <person name="Alvarado L."/>
            <person name="Arachchi H.M."/>
            <person name="Berlin A."/>
            <person name="Chapman S.B."/>
            <person name="Gearin G."/>
            <person name="Goldberg J."/>
            <person name="Griggs A."/>
            <person name="Gujja S."/>
            <person name="Hansen M."/>
            <person name="Heiman D."/>
            <person name="Howarth C."/>
            <person name="Larimer J."/>
            <person name="Lui A."/>
            <person name="MacDonald P.J.P."/>
            <person name="McCowen C."/>
            <person name="Montmayeur A."/>
            <person name="Murphy C."/>
            <person name="Neiman D."/>
            <person name="Pearson M."/>
            <person name="Priest M."/>
            <person name="Roberts A."/>
            <person name="Saif S."/>
            <person name="Shea T."/>
            <person name="Sisk P."/>
            <person name="Stolte C."/>
            <person name="Sykes S."/>
            <person name="Wortman J."/>
            <person name="Nusbaum C."/>
            <person name="Birren B."/>
        </authorList>
    </citation>
    <scope>NUCLEOTIDE SEQUENCE [LARGE SCALE GENOMIC DNA]</scope>
    <source>
        <strain evidence="5">ATCC 50505</strain>
    </source>
</reference>
<evidence type="ECO:0000256" key="1">
    <source>
        <dbReference type="ARBA" id="ARBA00022490"/>
    </source>
</evidence>
<keyword evidence="3" id="KW-0378">Hydrolase</keyword>
<dbReference type="EMBL" id="JH370153">
    <property type="protein sequence ID" value="ELA40961.1"/>
    <property type="molecule type" value="Genomic_DNA"/>
</dbReference>
<dbReference type="Pfam" id="PF00227">
    <property type="entry name" value="Proteasome"/>
    <property type="match status" value="1"/>
</dbReference>
<dbReference type="GO" id="GO:0051603">
    <property type="term" value="P:proteolysis involved in protein catabolic process"/>
    <property type="evidence" value="ECO:0007669"/>
    <property type="project" value="InterPro"/>
</dbReference>
<dbReference type="Proteomes" id="UP000011082">
    <property type="component" value="Unassembled WGS sequence"/>
</dbReference>
<dbReference type="InterPro" id="IPR001353">
    <property type="entry name" value="Proteasome_sua/b"/>
</dbReference>
<dbReference type="RefSeq" id="XP_007605436.1">
    <property type="nucleotide sequence ID" value="XM_007605374.1"/>
</dbReference>
<evidence type="ECO:0008006" key="6">
    <source>
        <dbReference type="Google" id="ProtNLM"/>
    </source>
</evidence>
<proteinExistence type="predicted"/>
<dbReference type="AlphaFoldDB" id="L2GJB9"/>
<dbReference type="GO" id="GO:0008233">
    <property type="term" value="F:peptidase activity"/>
    <property type="evidence" value="ECO:0007669"/>
    <property type="project" value="UniProtKB-KW"/>
</dbReference>
<dbReference type="VEuPathDB" id="MicrosporidiaDB:VICG_01991"/>
<dbReference type="PANTHER" id="PTHR32194:SF0">
    <property type="entry name" value="ATP-DEPENDENT PROTEASE SUBUNIT HSLV"/>
    <property type="match status" value="1"/>
</dbReference>
<evidence type="ECO:0000313" key="5">
    <source>
        <dbReference type="Proteomes" id="UP000011082"/>
    </source>
</evidence>
<evidence type="ECO:0000313" key="4">
    <source>
        <dbReference type="EMBL" id="ELA40961.1"/>
    </source>
</evidence>
<evidence type="ECO:0000256" key="3">
    <source>
        <dbReference type="ARBA" id="ARBA00022801"/>
    </source>
</evidence>
<keyword evidence="1" id="KW-0963">Cytoplasm</keyword>
<dbReference type="InterPro" id="IPR023333">
    <property type="entry name" value="Proteasome_suB-type"/>
</dbReference>
<dbReference type="PANTHER" id="PTHR32194">
    <property type="entry name" value="METALLOPROTEASE TLDD"/>
    <property type="match status" value="1"/>
</dbReference>
<dbReference type="FunCoup" id="L2GJB9">
    <property type="interactions" value="201"/>
</dbReference>
<name>L2GJB9_VITCO</name>
<dbReference type="GeneID" id="19882701"/>
<accession>L2GJB9</accession>
<dbReference type="GO" id="GO:0005839">
    <property type="term" value="C:proteasome core complex"/>
    <property type="evidence" value="ECO:0007669"/>
    <property type="project" value="InterPro"/>
</dbReference>
<dbReference type="HOGENOM" id="CLU_035750_12_1_1"/>
<protein>
    <recommendedName>
        <fullName evidence="6">Proteasome subunit beta</fullName>
    </recommendedName>
</protein>
<organism evidence="4 5">
    <name type="scientific">Vittaforma corneae (strain ATCC 50505)</name>
    <name type="common">Microsporidian parasite</name>
    <name type="synonym">Nosema corneum</name>
    <dbReference type="NCBI Taxonomy" id="993615"/>
    <lineage>
        <taxon>Eukaryota</taxon>
        <taxon>Fungi</taxon>
        <taxon>Fungi incertae sedis</taxon>
        <taxon>Microsporidia</taxon>
        <taxon>Nosematidae</taxon>
        <taxon>Vittaforma</taxon>
    </lineage>
</organism>
<dbReference type="OrthoDB" id="268428at2759"/>
<dbReference type="SUPFAM" id="SSF56235">
    <property type="entry name" value="N-terminal nucleophile aminohydrolases (Ntn hydrolases)"/>
    <property type="match status" value="1"/>
</dbReference>
<dbReference type="Gene3D" id="3.60.20.10">
    <property type="entry name" value="Glutamine Phosphoribosylpyrophosphate, subunit 1, domain 1"/>
    <property type="match status" value="1"/>
</dbReference>